<accession>A0A822YXM2</accession>
<evidence type="ECO:0000313" key="3">
    <source>
        <dbReference type="EMBL" id="DAD33998.1"/>
    </source>
</evidence>
<proteinExistence type="predicted"/>
<gene>
    <name evidence="3" type="ORF">HUJ06_004638</name>
    <name evidence="2" type="ORF">HUJ06_010289</name>
</gene>
<dbReference type="Proteomes" id="UP000607653">
    <property type="component" value="Unassembled WGS sequence"/>
</dbReference>
<sequence>MGFRRRKLGPKQKVKKDEKKR</sequence>
<evidence type="ECO:0000313" key="2">
    <source>
        <dbReference type="EMBL" id="DAD31438.1"/>
    </source>
</evidence>
<reference evidence="3 4" key="1">
    <citation type="journal article" date="2020" name="Mol. Biol. Evol.">
        <title>Distinct Expression and Methylation Patterns for Genes with Different Fates following a Single Whole-Genome Duplication in Flowering Plants.</title>
        <authorList>
            <person name="Shi T."/>
            <person name="Rahmani R.S."/>
            <person name="Gugger P.F."/>
            <person name="Wang M."/>
            <person name="Li H."/>
            <person name="Zhang Y."/>
            <person name="Li Z."/>
            <person name="Wang Q."/>
            <person name="Van de Peer Y."/>
            <person name="Marchal K."/>
            <person name="Chen J."/>
        </authorList>
    </citation>
    <scope>NUCLEOTIDE SEQUENCE [LARGE SCALE GENOMIC DNA]</scope>
    <source>
        <tissue evidence="3">Leaf</tissue>
    </source>
</reference>
<evidence type="ECO:0000313" key="4">
    <source>
        <dbReference type="Proteomes" id="UP000607653"/>
    </source>
</evidence>
<feature type="region of interest" description="Disordered" evidence="1">
    <location>
        <begin position="1"/>
        <end position="21"/>
    </location>
</feature>
<comment type="caution">
    <text evidence="3">The sequence shown here is derived from an EMBL/GenBank/DDBJ whole genome shotgun (WGS) entry which is preliminary data.</text>
</comment>
<keyword evidence="4" id="KW-1185">Reference proteome</keyword>
<dbReference type="EMBL" id="DUZY01000003">
    <property type="protein sequence ID" value="DAD31438.1"/>
    <property type="molecule type" value="Genomic_DNA"/>
</dbReference>
<name>A0A822YXM2_NELNU</name>
<dbReference type="AlphaFoldDB" id="A0A822YXM2"/>
<dbReference type="EMBL" id="DUZY01000004">
    <property type="protein sequence ID" value="DAD33998.1"/>
    <property type="molecule type" value="Genomic_DNA"/>
</dbReference>
<evidence type="ECO:0000256" key="1">
    <source>
        <dbReference type="SAM" id="MobiDB-lite"/>
    </source>
</evidence>
<protein>
    <submittedName>
        <fullName evidence="3">Uncharacterized protein</fullName>
    </submittedName>
</protein>
<organism evidence="3 4">
    <name type="scientific">Nelumbo nucifera</name>
    <name type="common">Sacred lotus</name>
    <dbReference type="NCBI Taxonomy" id="4432"/>
    <lineage>
        <taxon>Eukaryota</taxon>
        <taxon>Viridiplantae</taxon>
        <taxon>Streptophyta</taxon>
        <taxon>Embryophyta</taxon>
        <taxon>Tracheophyta</taxon>
        <taxon>Spermatophyta</taxon>
        <taxon>Magnoliopsida</taxon>
        <taxon>Proteales</taxon>
        <taxon>Nelumbonaceae</taxon>
        <taxon>Nelumbo</taxon>
    </lineage>
</organism>
<feature type="compositionally biased region" description="Basic residues" evidence="1">
    <location>
        <begin position="1"/>
        <end position="14"/>
    </location>
</feature>